<sequence length="76" mass="8703">MTEADEEDFEGDEDDDEEADEEDIEEDEDDDEVGPDQNARIIYIDVAFDLFHAGHLEIKIFLADTCCISTFKDPNE</sequence>
<dbReference type="EMBL" id="JAGYWB010000003">
    <property type="protein sequence ID" value="KAI0527650.1"/>
    <property type="molecule type" value="Genomic_DNA"/>
</dbReference>
<evidence type="ECO:0000313" key="2">
    <source>
        <dbReference type="EMBL" id="KAI0527650.1"/>
    </source>
</evidence>
<dbReference type="Proteomes" id="UP000829196">
    <property type="component" value="Unassembled WGS sequence"/>
</dbReference>
<evidence type="ECO:0000256" key="1">
    <source>
        <dbReference type="SAM" id="MobiDB-lite"/>
    </source>
</evidence>
<dbReference type="OrthoDB" id="40021at2759"/>
<protein>
    <submittedName>
        <fullName evidence="2">Uncharacterized protein</fullName>
    </submittedName>
</protein>
<name>A0A8T3C8I4_DENNO</name>
<keyword evidence="3" id="KW-1185">Reference proteome</keyword>
<accession>A0A8T3C8I4</accession>
<dbReference type="InterPro" id="IPR014729">
    <property type="entry name" value="Rossmann-like_a/b/a_fold"/>
</dbReference>
<dbReference type="AlphaFoldDB" id="A0A8T3C8I4"/>
<organism evidence="2 3">
    <name type="scientific">Dendrobium nobile</name>
    <name type="common">Orchid</name>
    <dbReference type="NCBI Taxonomy" id="94219"/>
    <lineage>
        <taxon>Eukaryota</taxon>
        <taxon>Viridiplantae</taxon>
        <taxon>Streptophyta</taxon>
        <taxon>Embryophyta</taxon>
        <taxon>Tracheophyta</taxon>
        <taxon>Spermatophyta</taxon>
        <taxon>Magnoliopsida</taxon>
        <taxon>Liliopsida</taxon>
        <taxon>Asparagales</taxon>
        <taxon>Orchidaceae</taxon>
        <taxon>Epidendroideae</taxon>
        <taxon>Malaxideae</taxon>
        <taxon>Dendrobiinae</taxon>
        <taxon>Dendrobium</taxon>
    </lineage>
</organism>
<reference evidence="2" key="1">
    <citation type="journal article" date="2022" name="Front. Genet.">
        <title>Chromosome-Scale Assembly of the Dendrobium nobile Genome Provides Insights Into the Molecular Mechanism of the Biosynthesis of the Medicinal Active Ingredient of Dendrobium.</title>
        <authorList>
            <person name="Xu Q."/>
            <person name="Niu S.-C."/>
            <person name="Li K.-L."/>
            <person name="Zheng P.-J."/>
            <person name="Zhang X.-J."/>
            <person name="Jia Y."/>
            <person name="Liu Y."/>
            <person name="Niu Y.-X."/>
            <person name="Yu L.-H."/>
            <person name="Chen D.-F."/>
            <person name="Zhang G.-Q."/>
        </authorList>
    </citation>
    <scope>NUCLEOTIDE SEQUENCE</scope>
    <source>
        <tissue evidence="2">Leaf</tissue>
    </source>
</reference>
<proteinExistence type="predicted"/>
<evidence type="ECO:0000313" key="3">
    <source>
        <dbReference type="Proteomes" id="UP000829196"/>
    </source>
</evidence>
<gene>
    <name evidence="2" type="ORF">KFK09_003255</name>
</gene>
<dbReference type="Gene3D" id="3.40.50.620">
    <property type="entry name" value="HUPs"/>
    <property type="match status" value="1"/>
</dbReference>
<comment type="caution">
    <text evidence="2">The sequence shown here is derived from an EMBL/GenBank/DDBJ whole genome shotgun (WGS) entry which is preliminary data.</text>
</comment>
<feature type="region of interest" description="Disordered" evidence="1">
    <location>
        <begin position="1"/>
        <end position="37"/>
    </location>
</feature>
<feature type="compositionally biased region" description="Acidic residues" evidence="1">
    <location>
        <begin position="1"/>
        <end position="34"/>
    </location>
</feature>